<organism evidence="1 2">
    <name type="scientific">Stappia albiluteola</name>
    <dbReference type="NCBI Taxonomy" id="2758565"/>
    <lineage>
        <taxon>Bacteria</taxon>
        <taxon>Pseudomonadati</taxon>
        <taxon>Pseudomonadota</taxon>
        <taxon>Alphaproteobacteria</taxon>
        <taxon>Hyphomicrobiales</taxon>
        <taxon>Stappiaceae</taxon>
        <taxon>Stappia</taxon>
    </lineage>
</organism>
<evidence type="ECO:0000313" key="2">
    <source>
        <dbReference type="Proteomes" id="UP000541109"/>
    </source>
</evidence>
<dbReference type="GO" id="GO:0015774">
    <property type="term" value="P:polysaccharide transport"/>
    <property type="evidence" value="ECO:0007669"/>
    <property type="project" value="InterPro"/>
</dbReference>
<evidence type="ECO:0008006" key="3">
    <source>
        <dbReference type="Google" id="ProtNLM"/>
    </source>
</evidence>
<dbReference type="RefSeq" id="WP_182161624.1">
    <property type="nucleotide sequence ID" value="NZ_JACFXV010000030.1"/>
</dbReference>
<dbReference type="InterPro" id="IPR007833">
    <property type="entry name" value="Capsule_polysaccharide_synth"/>
</dbReference>
<dbReference type="GO" id="GO:0000271">
    <property type="term" value="P:polysaccharide biosynthetic process"/>
    <property type="evidence" value="ECO:0007669"/>
    <property type="project" value="InterPro"/>
</dbReference>
<proteinExistence type="predicted"/>
<dbReference type="AlphaFoldDB" id="A0A839AAN7"/>
<dbReference type="Pfam" id="PF05159">
    <property type="entry name" value="Capsule_synth"/>
    <property type="match status" value="2"/>
</dbReference>
<evidence type="ECO:0000313" key="1">
    <source>
        <dbReference type="EMBL" id="MBA5775809.1"/>
    </source>
</evidence>
<accession>A0A839AAN7</accession>
<dbReference type="CDD" id="cd16439">
    <property type="entry name" value="beta_Kdo_transferase_KpsC_2"/>
    <property type="match status" value="1"/>
</dbReference>
<sequence>MSQRRALAVTLAPQPFKQAKEACLAGKRRLFLAAPGPLSGKVDKAFVDPASFLFIEIPREILMRTAVPAEALREAIAFMAAGEEGVPDRDQMTALIRSIDPGLRDADGDPHRTSAGPAFLLEAVGTNAIRFPSPYRRREVLPPADALQALEAAARQRRENVRPSFCVGVKAWNRTAIEAAFGSSDHPVTFCASVEDAIDRAAGRGGRVLCWAGASSRSAEAIAAARQVPFLRIEDGFLRSVGLGAGLVRGASFAVDDLGIYFDATRPSRMEERLNNASLGEGEIARGALLREMIVAGRVTKYNVGSRGHSLELPQEREILLVPGQVGDDAGIRKSISPLIDCERTENANLDLLRLVRARNPGAHILFKPHPDVQAGLRRGKVEDADLRGLADQVVTDIDILELLDVCDRVETISSLSGFEALMRSKPVTVYGMPFYAGWGLTDDIGLSAHRNARRTIDELVYIAFVDYIRCIDPVTLKPCSPEFLIGQLARLRGNRLHGLKARALRELSWLGRKLGL</sequence>
<comment type="caution">
    <text evidence="1">The sequence shown here is derived from an EMBL/GenBank/DDBJ whole genome shotgun (WGS) entry which is preliminary data.</text>
</comment>
<reference evidence="1 2" key="1">
    <citation type="submission" date="2020-07" db="EMBL/GenBank/DDBJ databases">
        <title>Stappia sp., F7233, whole genome shotgun sequencing project.</title>
        <authorList>
            <person name="Jiang S."/>
            <person name="Liu Z.W."/>
            <person name="Du Z.J."/>
        </authorList>
    </citation>
    <scope>NUCLEOTIDE SEQUENCE [LARGE SCALE GENOMIC DNA]</scope>
    <source>
        <strain evidence="1 2">F7233</strain>
    </source>
</reference>
<dbReference type="Proteomes" id="UP000541109">
    <property type="component" value="Unassembled WGS sequence"/>
</dbReference>
<name>A0A839AAN7_9HYPH</name>
<gene>
    <name evidence="1" type="ORF">H2509_01570</name>
</gene>
<dbReference type="EMBL" id="JACFXV010000030">
    <property type="protein sequence ID" value="MBA5775809.1"/>
    <property type="molecule type" value="Genomic_DNA"/>
</dbReference>
<protein>
    <recommendedName>
        <fullName evidence="3">Capsular polysaccharide export protein</fullName>
    </recommendedName>
</protein>
<keyword evidence="2" id="KW-1185">Reference proteome</keyword>